<evidence type="ECO:0000313" key="5">
    <source>
        <dbReference type="Proteomes" id="UP000002066"/>
    </source>
</evidence>
<evidence type="ECO:0000259" key="3">
    <source>
        <dbReference type="PROSITE" id="PS50943"/>
    </source>
</evidence>
<feature type="compositionally biased region" description="Basic and acidic residues" evidence="2">
    <location>
        <begin position="230"/>
        <end position="241"/>
    </location>
</feature>
<protein>
    <submittedName>
        <fullName evidence="4">Helix-turn-helix domain protein</fullName>
    </submittedName>
</protein>
<dbReference type="Gene3D" id="1.10.260.40">
    <property type="entry name" value="lambda repressor-like DNA-binding domains"/>
    <property type="match status" value="1"/>
</dbReference>
<name>A0A8D3WE16_STRFA</name>
<evidence type="ECO:0000313" key="4">
    <source>
        <dbReference type="EMBL" id="ADW02920.1"/>
    </source>
</evidence>
<dbReference type="AlphaFoldDB" id="A0A8D3WE16"/>
<accession>A0A8D3WE16</accession>
<organism evidence="4 5">
    <name type="scientific">Streptomyces pratensis (strain ATCC 33331 / IAF-45CD)</name>
    <dbReference type="NCBI Taxonomy" id="591167"/>
    <lineage>
        <taxon>Bacteria</taxon>
        <taxon>Bacillati</taxon>
        <taxon>Actinomycetota</taxon>
        <taxon>Actinomycetes</taxon>
        <taxon>Kitasatosporales</taxon>
        <taxon>Streptomycetaceae</taxon>
        <taxon>Streptomyces</taxon>
    </lineage>
</organism>
<dbReference type="InterPro" id="IPR014710">
    <property type="entry name" value="RmlC-like_jellyroll"/>
</dbReference>
<dbReference type="InterPro" id="IPR050807">
    <property type="entry name" value="TransReg_Diox_bact_type"/>
</dbReference>
<feature type="region of interest" description="Disordered" evidence="2">
    <location>
        <begin position="183"/>
        <end position="241"/>
    </location>
</feature>
<dbReference type="Proteomes" id="UP000002066">
    <property type="component" value="Chromosome"/>
</dbReference>
<dbReference type="InterPro" id="IPR013096">
    <property type="entry name" value="Cupin_2"/>
</dbReference>
<dbReference type="PANTHER" id="PTHR46797:SF1">
    <property type="entry name" value="METHYLPHOSPHONATE SYNTHASE"/>
    <property type="match status" value="1"/>
</dbReference>
<dbReference type="PROSITE" id="PS50943">
    <property type="entry name" value="HTH_CROC1"/>
    <property type="match status" value="1"/>
</dbReference>
<dbReference type="EMBL" id="CP002475">
    <property type="protein sequence ID" value="ADW02920.1"/>
    <property type="molecule type" value="Genomic_DNA"/>
</dbReference>
<dbReference type="SUPFAM" id="SSF51182">
    <property type="entry name" value="RmlC-like cupins"/>
    <property type="match status" value="1"/>
</dbReference>
<dbReference type="KEGG" id="sfa:Sfla_1481"/>
<dbReference type="InterPro" id="IPR001387">
    <property type="entry name" value="Cro/C1-type_HTH"/>
</dbReference>
<proteinExistence type="predicted"/>
<keyword evidence="1" id="KW-0238">DNA-binding</keyword>
<dbReference type="GO" id="GO:0005829">
    <property type="term" value="C:cytosol"/>
    <property type="evidence" value="ECO:0007669"/>
    <property type="project" value="TreeGrafter"/>
</dbReference>
<feature type="domain" description="HTH cro/C1-type" evidence="3">
    <location>
        <begin position="17"/>
        <end position="71"/>
    </location>
</feature>
<dbReference type="GO" id="GO:0003700">
    <property type="term" value="F:DNA-binding transcription factor activity"/>
    <property type="evidence" value="ECO:0007669"/>
    <property type="project" value="TreeGrafter"/>
</dbReference>
<feature type="compositionally biased region" description="Low complexity" evidence="2">
    <location>
        <begin position="212"/>
        <end position="226"/>
    </location>
</feature>
<dbReference type="SMART" id="SM00530">
    <property type="entry name" value="HTH_XRE"/>
    <property type="match status" value="1"/>
</dbReference>
<evidence type="ECO:0000256" key="2">
    <source>
        <dbReference type="SAM" id="MobiDB-lite"/>
    </source>
</evidence>
<gene>
    <name evidence="4" type="ordered locus">Sfla_1481</name>
</gene>
<dbReference type="CDD" id="cd02209">
    <property type="entry name" value="cupin_XRE_C"/>
    <property type="match status" value="1"/>
</dbReference>
<sequence length="241" mass="25186">MTSGHPDGTTAAMGPRLRAARERHGSTLAGVSCATGIAPSTLSRIETGRRKPTLEVVLRLAEEYGVSLDYLAGTVPAPERPAPARRTSGDGKTVLPLTPYVGGLHAHKHVLPAVEEEPNRPRQVSHEGHEWLCVLYGRLRLALGSQDLVLAAGDVAEFDTRTPHGVANAGPGTPVEYLVLFGPQGERPRPRTPPVPGPGVHQGLSGPRPRDSTGAPTSSTAPASSPRPDSGSDHDRCSGAS</sequence>
<dbReference type="Gene3D" id="2.60.120.10">
    <property type="entry name" value="Jelly Rolls"/>
    <property type="match status" value="1"/>
</dbReference>
<dbReference type="InterPro" id="IPR011051">
    <property type="entry name" value="RmlC_Cupin_sf"/>
</dbReference>
<reference evidence="4 5" key="1">
    <citation type="submission" date="2011-01" db="EMBL/GenBank/DDBJ databases">
        <title>Complete sequence of chromosome of Streptomyces flavogriseus ATCC 33331.</title>
        <authorList>
            <consortium name="US DOE Joint Genome Institute"/>
            <person name="Lucas S."/>
            <person name="Copeland A."/>
            <person name="Lapidus A."/>
            <person name="Cheng J.-F."/>
            <person name="Goodwin L."/>
            <person name="Pitluck S."/>
            <person name="Davenport K."/>
            <person name="Detter J.C."/>
            <person name="Han C."/>
            <person name="Tapia R."/>
            <person name="Land M."/>
            <person name="Hauser L."/>
            <person name="Kyrpides N."/>
            <person name="Ivanova N."/>
            <person name="Ovchinnikova G."/>
            <person name="Pagani I."/>
            <person name="Brumm P."/>
            <person name="Mead D."/>
            <person name="Woyke T."/>
        </authorList>
    </citation>
    <scope>NUCLEOTIDE SEQUENCE [LARGE SCALE GENOMIC DNA]</scope>
    <source>
        <strain evidence="5">ATCC 33331 / IAF-45CD</strain>
    </source>
</reference>
<dbReference type="InterPro" id="IPR010982">
    <property type="entry name" value="Lambda_DNA-bd_dom_sf"/>
</dbReference>
<dbReference type="SUPFAM" id="SSF47413">
    <property type="entry name" value="lambda repressor-like DNA-binding domains"/>
    <property type="match status" value="1"/>
</dbReference>
<dbReference type="Pfam" id="PF01381">
    <property type="entry name" value="HTH_3"/>
    <property type="match status" value="1"/>
</dbReference>
<evidence type="ECO:0000256" key="1">
    <source>
        <dbReference type="ARBA" id="ARBA00023125"/>
    </source>
</evidence>
<dbReference type="GO" id="GO:0003677">
    <property type="term" value="F:DNA binding"/>
    <property type="evidence" value="ECO:0007669"/>
    <property type="project" value="UniProtKB-KW"/>
</dbReference>
<dbReference type="Pfam" id="PF07883">
    <property type="entry name" value="Cupin_2"/>
    <property type="match status" value="1"/>
</dbReference>
<dbReference type="PANTHER" id="PTHR46797">
    <property type="entry name" value="HTH-TYPE TRANSCRIPTIONAL REGULATOR"/>
    <property type="match status" value="1"/>
</dbReference>
<dbReference type="CDD" id="cd00093">
    <property type="entry name" value="HTH_XRE"/>
    <property type="match status" value="1"/>
</dbReference>